<accession>A0A182XR07</accession>
<dbReference type="Proteomes" id="UP000076407">
    <property type="component" value="Unassembled WGS sequence"/>
</dbReference>
<evidence type="ECO:0000313" key="2">
    <source>
        <dbReference type="EnsemblMetazoa" id="AQUA014292-PA"/>
    </source>
</evidence>
<dbReference type="EnsemblMetazoa" id="AQUA014292-RA">
    <property type="protein sequence ID" value="AQUA014292-PA"/>
    <property type="gene ID" value="AQUA014292"/>
</dbReference>
<reference evidence="2" key="1">
    <citation type="submission" date="2020-05" db="UniProtKB">
        <authorList>
            <consortium name="EnsemblMetazoa"/>
        </authorList>
    </citation>
    <scope>IDENTIFICATION</scope>
    <source>
        <strain evidence="2">SANGQUA</strain>
    </source>
</reference>
<organism evidence="2 3">
    <name type="scientific">Anopheles quadriannulatus</name>
    <name type="common">Mosquito</name>
    <dbReference type="NCBI Taxonomy" id="34691"/>
    <lineage>
        <taxon>Eukaryota</taxon>
        <taxon>Metazoa</taxon>
        <taxon>Ecdysozoa</taxon>
        <taxon>Arthropoda</taxon>
        <taxon>Hexapoda</taxon>
        <taxon>Insecta</taxon>
        <taxon>Pterygota</taxon>
        <taxon>Neoptera</taxon>
        <taxon>Endopterygota</taxon>
        <taxon>Diptera</taxon>
        <taxon>Nematocera</taxon>
        <taxon>Culicoidea</taxon>
        <taxon>Culicidae</taxon>
        <taxon>Anophelinae</taxon>
        <taxon>Anopheles</taxon>
    </lineage>
</organism>
<keyword evidence="3" id="KW-1185">Reference proteome</keyword>
<sequence>MFFRGYRSSGSKNSPISFRMLYIPEKIFPEWFRSLLLCNGSQMLEVVPVKVVRCKRTVFNHLCRNCAKVTHSRQGRETYTFENRFLALVIRACSPRPGWKASGGRCQPLNNSPNVVHRKETGRTDQLITRNR</sequence>
<dbReference type="AlphaFoldDB" id="A0A182XR07"/>
<evidence type="ECO:0000313" key="3">
    <source>
        <dbReference type="Proteomes" id="UP000076407"/>
    </source>
</evidence>
<proteinExistence type="predicted"/>
<feature type="region of interest" description="Disordered" evidence="1">
    <location>
        <begin position="110"/>
        <end position="132"/>
    </location>
</feature>
<evidence type="ECO:0000256" key="1">
    <source>
        <dbReference type="SAM" id="MobiDB-lite"/>
    </source>
</evidence>
<name>A0A182XR07_ANOQN</name>
<protein>
    <submittedName>
        <fullName evidence="2">Uncharacterized protein</fullName>
    </submittedName>
</protein>
<dbReference type="VEuPathDB" id="VectorBase:AQUA014292"/>